<accession>A0A1F7GWI3</accession>
<feature type="transmembrane region" description="Helical" evidence="2">
    <location>
        <begin position="34"/>
        <end position="51"/>
    </location>
</feature>
<keyword evidence="1" id="KW-0175">Coiled coil</keyword>
<evidence type="ECO:0000313" key="4">
    <source>
        <dbReference type="Proteomes" id="UP000177159"/>
    </source>
</evidence>
<feature type="coiled-coil region" evidence="1">
    <location>
        <begin position="146"/>
        <end position="180"/>
    </location>
</feature>
<gene>
    <name evidence="3" type="ORF">A3C24_03890</name>
</gene>
<keyword evidence="2" id="KW-0812">Transmembrane</keyword>
<feature type="transmembrane region" description="Helical" evidence="2">
    <location>
        <begin position="126"/>
        <end position="146"/>
    </location>
</feature>
<feature type="transmembrane region" description="Helical" evidence="2">
    <location>
        <begin position="89"/>
        <end position="114"/>
    </location>
</feature>
<comment type="caution">
    <text evidence="3">The sequence shown here is derived from an EMBL/GenBank/DDBJ whole genome shotgun (WGS) entry which is preliminary data.</text>
</comment>
<evidence type="ECO:0000256" key="1">
    <source>
        <dbReference type="SAM" id="Coils"/>
    </source>
</evidence>
<dbReference type="Proteomes" id="UP000177159">
    <property type="component" value="Unassembled WGS sequence"/>
</dbReference>
<dbReference type="AlphaFoldDB" id="A0A1F7GWI3"/>
<protein>
    <submittedName>
        <fullName evidence="3">Uncharacterized protein</fullName>
    </submittedName>
</protein>
<keyword evidence="2" id="KW-0472">Membrane</keyword>
<proteinExistence type="predicted"/>
<organism evidence="3 4">
    <name type="scientific">Candidatus Roizmanbacteria bacterium RIFCSPHIGHO2_02_FULL_37_24</name>
    <dbReference type="NCBI Taxonomy" id="1802037"/>
    <lineage>
        <taxon>Bacteria</taxon>
        <taxon>Candidatus Roizmaniibacteriota</taxon>
    </lineage>
</organism>
<reference evidence="3 4" key="1">
    <citation type="journal article" date="2016" name="Nat. Commun.">
        <title>Thousands of microbial genomes shed light on interconnected biogeochemical processes in an aquifer system.</title>
        <authorList>
            <person name="Anantharaman K."/>
            <person name="Brown C.T."/>
            <person name="Hug L.A."/>
            <person name="Sharon I."/>
            <person name="Castelle C.J."/>
            <person name="Probst A.J."/>
            <person name="Thomas B.C."/>
            <person name="Singh A."/>
            <person name="Wilkins M.J."/>
            <person name="Karaoz U."/>
            <person name="Brodie E.L."/>
            <person name="Williams K.H."/>
            <person name="Hubbard S.S."/>
            <person name="Banfield J.F."/>
        </authorList>
    </citation>
    <scope>NUCLEOTIDE SEQUENCE [LARGE SCALE GENOMIC DNA]</scope>
</reference>
<name>A0A1F7GWI3_9BACT</name>
<sequence length="252" mass="28872">MDKKIVSIIVASSTIIVFLLTLNPATRAAVNSLFAFYVVIPAIGFIYYPFLRRHISNQRLISTYLYIIFISILLWVGVTGWFLSPFFYLLYLLAIVLSFAYSPLVTLVFVIVLLGLFAPNIGSIDLTIDIITMISLFSVVPLTYFLQKEYLRLKQSENKVLVLEEERQKLENTVDEVLRNKVIKFAVDIRQPANDIKQIALVAQREYERKKGTAAFKKVVRLAEKTLKTIEEFEEKVTGKKLVHTKKSTKGR</sequence>
<keyword evidence="2" id="KW-1133">Transmembrane helix</keyword>
<evidence type="ECO:0000256" key="2">
    <source>
        <dbReference type="SAM" id="Phobius"/>
    </source>
</evidence>
<feature type="transmembrane region" description="Helical" evidence="2">
    <location>
        <begin position="5"/>
        <end position="22"/>
    </location>
</feature>
<evidence type="ECO:0000313" key="3">
    <source>
        <dbReference type="EMBL" id="OGK23308.1"/>
    </source>
</evidence>
<feature type="transmembrane region" description="Helical" evidence="2">
    <location>
        <begin position="63"/>
        <end position="83"/>
    </location>
</feature>
<dbReference type="EMBL" id="MFZM01000022">
    <property type="protein sequence ID" value="OGK23308.1"/>
    <property type="molecule type" value="Genomic_DNA"/>
</dbReference>